<dbReference type="NCBIfam" id="TIGR04030">
    <property type="entry name" value="perox_Avi_7169"/>
    <property type="match status" value="1"/>
</dbReference>
<dbReference type="NCBIfam" id="TIGR00778">
    <property type="entry name" value="ahpD_dom"/>
    <property type="match status" value="1"/>
</dbReference>
<reference evidence="2 3" key="1">
    <citation type="submission" date="2023-07" db="EMBL/GenBank/DDBJ databases">
        <title>Sequencing the genomes of 1000 actinobacteria strains.</title>
        <authorList>
            <person name="Klenk H.-P."/>
        </authorList>
    </citation>
    <scope>NUCLEOTIDE SEQUENCE [LARGE SCALE GENOMIC DNA]</scope>
    <source>
        <strain evidence="2 3">DSM 44109</strain>
    </source>
</reference>
<feature type="domain" description="Carboxymuconolactone decarboxylase-like" evidence="1">
    <location>
        <begin position="62"/>
        <end position="142"/>
    </location>
</feature>
<protein>
    <submittedName>
        <fullName evidence="2">Alkylhydroperoxidase domain protein</fullName>
    </submittedName>
</protein>
<dbReference type="InterPro" id="IPR023923">
    <property type="entry name" value="AhpD_Avi7169"/>
</dbReference>
<dbReference type="InterPro" id="IPR010195">
    <property type="entry name" value="Uncharacterised_peroxidase-rel"/>
</dbReference>
<sequence>MTDAVLQHPDIDRPHAFTQEELGWVPWLAPLTEEELSERHWEALVDRRRAASPYFLLLARDPEILRARTETDNDIFYNTDAGLPRAERELAAAATSRHNGCVFCASVHARFASHHSKRLDDVQRLLDDGVDAPQEARWRAVIDASVALAETPGGLTAEHLDALRAAGLDDLAISDALHAAAFFNWANRLMLSLGEPTSPAPRAGRKAEQ</sequence>
<dbReference type="Gene3D" id="1.20.1290.10">
    <property type="entry name" value="AhpD-like"/>
    <property type="match status" value="1"/>
</dbReference>
<dbReference type="InterPro" id="IPR003779">
    <property type="entry name" value="CMD-like"/>
</dbReference>
<dbReference type="RefSeq" id="WP_306865979.1">
    <property type="nucleotide sequence ID" value="NZ_JAUSRB010000002.1"/>
</dbReference>
<dbReference type="Pfam" id="PF02627">
    <property type="entry name" value="CMD"/>
    <property type="match status" value="1"/>
</dbReference>
<accession>A0ABT9RAU6</accession>
<organism evidence="2 3">
    <name type="scientific">Streptosporangium brasiliense</name>
    <dbReference type="NCBI Taxonomy" id="47480"/>
    <lineage>
        <taxon>Bacteria</taxon>
        <taxon>Bacillati</taxon>
        <taxon>Actinomycetota</taxon>
        <taxon>Actinomycetes</taxon>
        <taxon>Streptosporangiales</taxon>
        <taxon>Streptosporangiaceae</taxon>
        <taxon>Streptosporangium</taxon>
    </lineage>
</organism>
<dbReference type="PANTHER" id="PTHR35446:SF2">
    <property type="entry name" value="CARBOXYMUCONOLACTONE DECARBOXYLASE-LIKE DOMAIN-CONTAINING PROTEIN"/>
    <property type="match status" value="1"/>
</dbReference>
<proteinExistence type="predicted"/>
<dbReference type="NCBIfam" id="TIGR01926">
    <property type="entry name" value="peroxid_rel"/>
    <property type="match status" value="1"/>
</dbReference>
<dbReference type="SUPFAM" id="SSF69118">
    <property type="entry name" value="AhpD-like"/>
    <property type="match status" value="1"/>
</dbReference>
<comment type="caution">
    <text evidence="2">The sequence shown here is derived from an EMBL/GenBank/DDBJ whole genome shotgun (WGS) entry which is preliminary data.</text>
</comment>
<dbReference type="Proteomes" id="UP001230426">
    <property type="component" value="Unassembled WGS sequence"/>
</dbReference>
<evidence type="ECO:0000313" key="3">
    <source>
        <dbReference type="Proteomes" id="UP001230426"/>
    </source>
</evidence>
<keyword evidence="3" id="KW-1185">Reference proteome</keyword>
<name>A0ABT9RAU6_9ACTN</name>
<evidence type="ECO:0000313" key="2">
    <source>
        <dbReference type="EMBL" id="MDP9865986.1"/>
    </source>
</evidence>
<evidence type="ECO:0000259" key="1">
    <source>
        <dbReference type="Pfam" id="PF02627"/>
    </source>
</evidence>
<dbReference type="InterPro" id="IPR004675">
    <property type="entry name" value="AhpD_core"/>
</dbReference>
<dbReference type="InterPro" id="IPR029032">
    <property type="entry name" value="AhpD-like"/>
</dbReference>
<dbReference type="EMBL" id="JAUSRB010000002">
    <property type="protein sequence ID" value="MDP9865986.1"/>
    <property type="molecule type" value="Genomic_DNA"/>
</dbReference>
<gene>
    <name evidence="2" type="ORF">J2S55_005252</name>
</gene>
<dbReference type="PANTHER" id="PTHR35446">
    <property type="entry name" value="SI:CH211-175M2.5"/>
    <property type="match status" value="1"/>
</dbReference>